<sequence length="103" mass="11927">MRGTPLAPHPPPFFFYLFAFLPKREKRDNGATFNDVGIKGGNPFNWKHRETLIGFWGFGGRFCFAILNRLVLFLLDGTPRCSVFRNRCCKGSALLNWDRFRVL</sequence>
<keyword evidence="1" id="KW-0812">Transmembrane</keyword>
<dbReference type="AlphaFoldDB" id="A0AAV4PJI0"/>
<accession>A0AAV4PJI0</accession>
<evidence type="ECO:0000313" key="3">
    <source>
        <dbReference type="Proteomes" id="UP001054837"/>
    </source>
</evidence>
<keyword evidence="1" id="KW-0472">Membrane</keyword>
<gene>
    <name evidence="2" type="ORF">CDAR_422011</name>
</gene>
<organism evidence="2 3">
    <name type="scientific">Caerostris darwini</name>
    <dbReference type="NCBI Taxonomy" id="1538125"/>
    <lineage>
        <taxon>Eukaryota</taxon>
        <taxon>Metazoa</taxon>
        <taxon>Ecdysozoa</taxon>
        <taxon>Arthropoda</taxon>
        <taxon>Chelicerata</taxon>
        <taxon>Arachnida</taxon>
        <taxon>Araneae</taxon>
        <taxon>Araneomorphae</taxon>
        <taxon>Entelegynae</taxon>
        <taxon>Araneoidea</taxon>
        <taxon>Araneidae</taxon>
        <taxon>Caerostris</taxon>
    </lineage>
</organism>
<proteinExistence type="predicted"/>
<comment type="caution">
    <text evidence="2">The sequence shown here is derived from an EMBL/GenBank/DDBJ whole genome shotgun (WGS) entry which is preliminary data.</text>
</comment>
<evidence type="ECO:0000256" key="1">
    <source>
        <dbReference type="SAM" id="Phobius"/>
    </source>
</evidence>
<feature type="transmembrane region" description="Helical" evidence="1">
    <location>
        <begin position="53"/>
        <end position="75"/>
    </location>
</feature>
<evidence type="ECO:0000313" key="2">
    <source>
        <dbReference type="EMBL" id="GIX95322.1"/>
    </source>
</evidence>
<keyword evidence="1" id="KW-1133">Transmembrane helix</keyword>
<keyword evidence="3" id="KW-1185">Reference proteome</keyword>
<reference evidence="2 3" key="1">
    <citation type="submission" date="2021-06" db="EMBL/GenBank/DDBJ databases">
        <title>Caerostris darwini draft genome.</title>
        <authorList>
            <person name="Kono N."/>
            <person name="Arakawa K."/>
        </authorList>
    </citation>
    <scope>NUCLEOTIDE SEQUENCE [LARGE SCALE GENOMIC DNA]</scope>
</reference>
<dbReference type="EMBL" id="BPLQ01002716">
    <property type="protein sequence ID" value="GIX95322.1"/>
    <property type="molecule type" value="Genomic_DNA"/>
</dbReference>
<evidence type="ECO:0008006" key="4">
    <source>
        <dbReference type="Google" id="ProtNLM"/>
    </source>
</evidence>
<name>A0AAV4PJI0_9ARAC</name>
<dbReference type="Proteomes" id="UP001054837">
    <property type="component" value="Unassembled WGS sequence"/>
</dbReference>
<protein>
    <recommendedName>
        <fullName evidence="4">Secreted protein</fullName>
    </recommendedName>
</protein>